<evidence type="ECO:0000256" key="3">
    <source>
        <dbReference type="ARBA" id="ARBA00015991"/>
    </source>
</evidence>
<gene>
    <name evidence="8" type="ORF">HGA02_06535</name>
</gene>
<evidence type="ECO:0000256" key="6">
    <source>
        <dbReference type="RuleBase" id="RU004168"/>
    </source>
</evidence>
<keyword evidence="9" id="KW-1185">Reference proteome</keyword>
<evidence type="ECO:0000256" key="5">
    <source>
        <dbReference type="PROSITE-ProRule" id="PRU00520"/>
    </source>
</evidence>
<dbReference type="InterPro" id="IPR036046">
    <property type="entry name" value="Acylphosphatase-like_dom_sf"/>
</dbReference>
<comment type="caution">
    <text evidence="8">The sequence shown here is derived from an EMBL/GenBank/DDBJ whole genome shotgun (WGS) entry which is preliminary data.</text>
</comment>
<name>A0ABX1JZQ5_9CELL</name>
<dbReference type="PROSITE" id="PS51160">
    <property type="entry name" value="ACYLPHOSPHATASE_3"/>
    <property type="match status" value="1"/>
</dbReference>
<protein>
    <recommendedName>
        <fullName evidence="3 5">acylphosphatase</fullName>
        <ecNumber evidence="2 5">3.6.1.7</ecNumber>
    </recommendedName>
</protein>
<dbReference type="InterPro" id="IPR020456">
    <property type="entry name" value="Acylphosphatase"/>
</dbReference>
<evidence type="ECO:0000256" key="2">
    <source>
        <dbReference type="ARBA" id="ARBA00012150"/>
    </source>
</evidence>
<dbReference type="Proteomes" id="UP000777774">
    <property type="component" value="Unassembled WGS sequence"/>
</dbReference>
<evidence type="ECO:0000313" key="9">
    <source>
        <dbReference type="Proteomes" id="UP000777774"/>
    </source>
</evidence>
<dbReference type="PRINTS" id="PR00112">
    <property type="entry name" value="ACYLPHPHTASE"/>
</dbReference>
<keyword evidence="5" id="KW-0378">Hydrolase</keyword>
<dbReference type="EMBL" id="JAAXOY010000115">
    <property type="protein sequence ID" value="NKY39202.1"/>
    <property type="molecule type" value="Genomic_DNA"/>
</dbReference>
<evidence type="ECO:0000313" key="8">
    <source>
        <dbReference type="EMBL" id="NKY39202.1"/>
    </source>
</evidence>
<proteinExistence type="inferred from homology"/>
<dbReference type="SUPFAM" id="SSF54975">
    <property type="entry name" value="Acylphosphatase/BLUF domain-like"/>
    <property type="match status" value="1"/>
</dbReference>
<feature type="domain" description="Acylphosphatase-like" evidence="7">
    <location>
        <begin position="5"/>
        <end position="91"/>
    </location>
</feature>
<evidence type="ECO:0000259" key="7">
    <source>
        <dbReference type="PROSITE" id="PS51160"/>
    </source>
</evidence>
<evidence type="ECO:0000256" key="4">
    <source>
        <dbReference type="ARBA" id="ARBA00047645"/>
    </source>
</evidence>
<accession>A0ABX1JZQ5</accession>
<evidence type="ECO:0000256" key="1">
    <source>
        <dbReference type="ARBA" id="ARBA00005614"/>
    </source>
</evidence>
<dbReference type="Pfam" id="PF00708">
    <property type="entry name" value="Acylphosphatase"/>
    <property type="match status" value="1"/>
</dbReference>
<dbReference type="InterPro" id="IPR001792">
    <property type="entry name" value="Acylphosphatase-like_dom"/>
</dbReference>
<comment type="catalytic activity">
    <reaction evidence="4 5">
        <text>an acyl phosphate + H2O = a carboxylate + phosphate + H(+)</text>
        <dbReference type="Rhea" id="RHEA:14965"/>
        <dbReference type="ChEBI" id="CHEBI:15377"/>
        <dbReference type="ChEBI" id="CHEBI:15378"/>
        <dbReference type="ChEBI" id="CHEBI:29067"/>
        <dbReference type="ChEBI" id="CHEBI:43474"/>
        <dbReference type="ChEBI" id="CHEBI:59918"/>
        <dbReference type="EC" id="3.6.1.7"/>
    </reaction>
</comment>
<organism evidence="8 9">
    <name type="scientific">Cellulomonas septica</name>
    <dbReference type="NCBI Taxonomy" id="285080"/>
    <lineage>
        <taxon>Bacteria</taxon>
        <taxon>Bacillati</taxon>
        <taxon>Actinomycetota</taxon>
        <taxon>Actinomycetes</taxon>
        <taxon>Micrococcales</taxon>
        <taxon>Cellulomonadaceae</taxon>
        <taxon>Cellulomonas</taxon>
    </lineage>
</organism>
<comment type="similarity">
    <text evidence="1 6">Belongs to the acylphosphatase family.</text>
</comment>
<dbReference type="RefSeq" id="WP_168678347.1">
    <property type="nucleotide sequence ID" value="NZ_JAAXOY010000115.1"/>
</dbReference>
<dbReference type="PANTHER" id="PTHR47268">
    <property type="entry name" value="ACYLPHOSPHATASE"/>
    <property type="match status" value="1"/>
</dbReference>
<dbReference type="PROSITE" id="PS00151">
    <property type="entry name" value="ACYLPHOSPHATASE_2"/>
    <property type="match status" value="1"/>
</dbReference>
<feature type="active site" evidence="5">
    <location>
        <position position="20"/>
    </location>
</feature>
<feature type="active site" evidence="5">
    <location>
        <position position="38"/>
    </location>
</feature>
<dbReference type="PANTHER" id="PTHR47268:SF4">
    <property type="entry name" value="ACYLPHOSPHATASE"/>
    <property type="match status" value="1"/>
</dbReference>
<sequence>MTRVARHVVVHGFVQGVGYRWSAAREAARLGVAGWVRNRSDGAVEAVVEGDAEAVDAFVGWARQGPRGASVTSVDVTDEAPGHRVSFEIEP</sequence>
<dbReference type="InterPro" id="IPR017968">
    <property type="entry name" value="Acylphosphatase_CS"/>
</dbReference>
<reference evidence="8 9" key="1">
    <citation type="submission" date="2020-04" db="EMBL/GenBank/DDBJ databases">
        <title>MicrobeNet Type strains.</title>
        <authorList>
            <person name="Nicholson A.C."/>
        </authorList>
    </citation>
    <scope>NUCLEOTIDE SEQUENCE [LARGE SCALE GENOMIC DNA]</scope>
    <source>
        <strain evidence="8 9">ATCC BAA-787</strain>
    </source>
</reference>
<dbReference type="EC" id="3.6.1.7" evidence="2 5"/>
<dbReference type="Gene3D" id="3.30.70.100">
    <property type="match status" value="1"/>
</dbReference>